<reference evidence="2 3" key="1">
    <citation type="submission" date="2024-06" db="EMBL/GenBank/DDBJ databases">
        <title>Genomics of switchgrass bacterial isolates.</title>
        <authorList>
            <person name="Shade A."/>
        </authorList>
    </citation>
    <scope>NUCLEOTIDE SEQUENCE [LARGE SCALE GENOMIC DNA]</scope>
    <source>
        <strain evidence="2 3">PvP084</strain>
    </source>
</reference>
<dbReference type="RefSeq" id="WP_209651090.1">
    <property type="nucleotide sequence ID" value="NZ_JBEPNV010000005.1"/>
</dbReference>
<dbReference type="Proteomes" id="UP001549119">
    <property type="component" value="Unassembled WGS sequence"/>
</dbReference>
<comment type="caution">
    <text evidence="2">The sequence shown here is derived from an EMBL/GenBank/DDBJ whole genome shotgun (WGS) entry which is preliminary data.</text>
</comment>
<accession>A0ABV2NTX6</accession>
<keyword evidence="3" id="KW-1185">Reference proteome</keyword>
<dbReference type="EMBL" id="JBEPNW010000008">
    <property type="protein sequence ID" value="MET3869972.1"/>
    <property type="molecule type" value="Genomic_DNA"/>
</dbReference>
<protein>
    <recommendedName>
        <fullName evidence="4">Nucleic acid-binding protein</fullName>
    </recommendedName>
</protein>
<evidence type="ECO:0000313" key="3">
    <source>
        <dbReference type="Proteomes" id="UP001549119"/>
    </source>
</evidence>
<evidence type="ECO:0000313" key="2">
    <source>
        <dbReference type="EMBL" id="MET3869972.1"/>
    </source>
</evidence>
<evidence type="ECO:0000256" key="1">
    <source>
        <dbReference type="SAM" id="MobiDB-lite"/>
    </source>
</evidence>
<gene>
    <name evidence="2" type="ORF">ABIC20_007357</name>
</gene>
<evidence type="ECO:0008006" key="4">
    <source>
        <dbReference type="Google" id="ProtNLM"/>
    </source>
</evidence>
<sequence length="189" mass="20666">MASARQTVLVDNCAISACADAGGWKALVHRYQVETVEEVASEAGTGYQHREIIDPAEFRAEVTIHPVTRDERLERQAEHAGLGVLDDGERDLWIHALGRADGWILCGPDAASMRFGVRAGLSHRLISLEELLEKIGHSTKGLQPHHTKRWLRDKISAYTVELVSDQTKAADAAKGNATPKRGKASGGRR</sequence>
<feature type="region of interest" description="Disordered" evidence="1">
    <location>
        <begin position="167"/>
        <end position="189"/>
    </location>
</feature>
<organism evidence="2 3">
    <name type="scientific">Methylobacterium radiotolerans</name>
    <dbReference type="NCBI Taxonomy" id="31998"/>
    <lineage>
        <taxon>Bacteria</taxon>
        <taxon>Pseudomonadati</taxon>
        <taxon>Pseudomonadota</taxon>
        <taxon>Alphaproteobacteria</taxon>
        <taxon>Hyphomicrobiales</taxon>
        <taxon>Methylobacteriaceae</taxon>
        <taxon>Methylobacterium</taxon>
    </lineage>
</organism>
<feature type="compositionally biased region" description="Basic residues" evidence="1">
    <location>
        <begin position="180"/>
        <end position="189"/>
    </location>
</feature>
<proteinExistence type="predicted"/>
<name>A0ABV2NTX6_9HYPH</name>